<reference evidence="8 9" key="2">
    <citation type="submission" date="2024-01" db="EMBL/GenBank/DDBJ databases">
        <authorList>
            <person name="Xie X."/>
        </authorList>
    </citation>
    <scope>NUCLEOTIDE SEQUENCE [LARGE SCALE GENOMIC DNA]</scope>
    <source>
        <strain evidence="8">SCUT-1</strain>
    </source>
</reference>
<evidence type="ECO:0000259" key="7">
    <source>
        <dbReference type="Pfam" id="PF01292"/>
    </source>
</evidence>
<dbReference type="Proteomes" id="UP001308005">
    <property type="component" value="Unassembled WGS sequence"/>
</dbReference>
<keyword evidence="5 6" id="KW-0472">Membrane</keyword>
<dbReference type="SUPFAM" id="SSF81342">
    <property type="entry name" value="Transmembrane di-heme cytochromes"/>
    <property type="match status" value="1"/>
</dbReference>
<feature type="transmembrane region" description="Helical" evidence="6">
    <location>
        <begin position="12"/>
        <end position="30"/>
    </location>
</feature>
<dbReference type="EMBL" id="JAYMYJ010000112">
    <property type="protein sequence ID" value="MEB4591678.1"/>
    <property type="molecule type" value="Genomic_DNA"/>
</dbReference>
<evidence type="ECO:0000256" key="3">
    <source>
        <dbReference type="ARBA" id="ARBA00022692"/>
    </source>
</evidence>
<dbReference type="InterPro" id="IPR016174">
    <property type="entry name" value="Di-haem_cyt_TM"/>
</dbReference>
<evidence type="ECO:0000256" key="1">
    <source>
        <dbReference type="ARBA" id="ARBA00004651"/>
    </source>
</evidence>
<evidence type="ECO:0000256" key="5">
    <source>
        <dbReference type="ARBA" id="ARBA00023136"/>
    </source>
</evidence>
<evidence type="ECO:0000256" key="2">
    <source>
        <dbReference type="ARBA" id="ARBA00022475"/>
    </source>
</evidence>
<feature type="transmembrane region" description="Helical" evidence="6">
    <location>
        <begin position="173"/>
        <end position="192"/>
    </location>
</feature>
<keyword evidence="9" id="KW-1185">Reference proteome</keyword>
<protein>
    <submittedName>
        <fullName evidence="8">Cytochrome b/b6 domain-containing protein</fullName>
    </submittedName>
</protein>
<evidence type="ECO:0000313" key="9">
    <source>
        <dbReference type="Proteomes" id="UP001308005"/>
    </source>
</evidence>
<dbReference type="InterPro" id="IPR051542">
    <property type="entry name" value="Hydrogenase_cytochrome"/>
</dbReference>
<keyword evidence="4 6" id="KW-1133">Transmembrane helix</keyword>
<dbReference type="Pfam" id="PF01292">
    <property type="entry name" value="Ni_hydr_CYTB"/>
    <property type="match status" value="1"/>
</dbReference>
<evidence type="ECO:0000256" key="4">
    <source>
        <dbReference type="ARBA" id="ARBA00022989"/>
    </source>
</evidence>
<evidence type="ECO:0000256" key="6">
    <source>
        <dbReference type="SAM" id="Phobius"/>
    </source>
</evidence>
<dbReference type="Gene3D" id="1.20.950.20">
    <property type="entry name" value="Transmembrane di-heme cytochromes, Chain C"/>
    <property type="match status" value="1"/>
</dbReference>
<name>A0ABU6D034_9GAMM</name>
<keyword evidence="2" id="KW-1003">Cell membrane</keyword>
<sequence>MESKSNTVRVWDPLVRIFHWSLVVSFAVAYLSSEKGEGVHEISGYIAFGLILFRILWGFIGSQHARFSDFIYSPQAVVGYLRSLLTTHPKHYLGHNPAGGWMVVLLLLGVLATGFTGIKLLAVEEGRGPLAQVEVPALVSPAYADRDEDEGGEGNAQGEGGAGEEFWEEAHEVAANLTLLLVFLHVLGVVVSSRLHRENLVRAMVTGNKNLAEKDSA</sequence>
<gene>
    <name evidence="8" type="ORF">VSS37_11865</name>
</gene>
<proteinExistence type="predicted"/>
<feature type="transmembrane region" description="Helical" evidence="6">
    <location>
        <begin position="42"/>
        <end position="60"/>
    </location>
</feature>
<reference evidence="9" key="1">
    <citation type="submission" date="2023-07" db="EMBL/GenBank/DDBJ databases">
        <title>The carbon used by Thiothrix.</title>
        <authorList>
            <person name="Chen L."/>
        </authorList>
    </citation>
    <scope>NUCLEOTIDE SEQUENCE [LARGE SCALE GENOMIC DNA]</scope>
</reference>
<dbReference type="PANTHER" id="PTHR30485">
    <property type="entry name" value="NI/FE-HYDROGENASE 1 B-TYPE CYTOCHROME SUBUNIT"/>
    <property type="match status" value="1"/>
</dbReference>
<feature type="transmembrane region" description="Helical" evidence="6">
    <location>
        <begin position="100"/>
        <end position="122"/>
    </location>
</feature>
<organism evidence="8 9">
    <name type="scientific">Candidatus Thiothrix phosphatis</name>
    <dbReference type="NCBI Taxonomy" id="3112415"/>
    <lineage>
        <taxon>Bacteria</taxon>
        <taxon>Pseudomonadati</taxon>
        <taxon>Pseudomonadota</taxon>
        <taxon>Gammaproteobacteria</taxon>
        <taxon>Thiotrichales</taxon>
        <taxon>Thiotrichaceae</taxon>
        <taxon>Thiothrix</taxon>
    </lineage>
</organism>
<accession>A0ABU6D034</accession>
<comment type="caution">
    <text evidence="8">The sequence shown here is derived from an EMBL/GenBank/DDBJ whole genome shotgun (WGS) entry which is preliminary data.</text>
</comment>
<evidence type="ECO:0000313" key="8">
    <source>
        <dbReference type="EMBL" id="MEB4591678.1"/>
    </source>
</evidence>
<feature type="domain" description="Cytochrome b561 bacterial/Ni-hydrogenase" evidence="7">
    <location>
        <begin position="10"/>
        <end position="207"/>
    </location>
</feature>
<comment type="subcellular location">
    <subcellularLocation>
        <location evidence="1">Cell membrane</location>
        <topology evidence="1">Multi-pass membrane protein</topology>
    </subcellularLocation>
</comment>
<dbReference type="InterPro" id="IPR011577">
    <property type="entry name" value="Cyt_b561_bac/Ni-Hgenase"/>
</dbReference>
<dbReference type="RefSeq" id="WP_324695478.1">
    <property type="nucleotide sequence ID" value="NZ_JAYMYJ010000112.1"/>
</dbReference>
<keyword evidence="3 6" id="KW-0812">Transmembrane</keyword>
<dbReference type="PANTHER" id="PTHR30485:SF2">
    <property type="entry name" value="BLL0597 PROTEIN"/>
    <property type="match status" value="1"/>
</dbReference>